<dbReference type="HOGENOM" id="CLU_081251_0_1_0"/>
<dbReference type="NCBIfam" id="TIGR02258">
    <property type="entry name" value="2_5_ligase"/>
    <property type="match status" value="1"/>
</dbReference>
<dbReference type="GO" id="GO:0016874">
    <property type="term" value="F:ligase activity"/>
    <property type="evidence" value="ECO:0007669"/>
    <property type="project" value="UniProtKB-KW"/>
</dbReference>
<protein>
    <recommendedName>
        <fullName evidence="2">RNA 2',3'-cyclic phosphodiesterase</fullName>
        <shortName evidence="2">RNA 2',3'-CPDase</shortName>
        <ecNumber evidence="2">3.1.4.58</ecNumber>
    </recommendedName>
</protein>
<dbReference type="InterPro" id="IPR004175">
    <property type="entry name" value="RNA_CPDase"/>
</dbReference>
<feature type="active site" description="Proton donor" evidence="2">
    <location>
        <position position="43"/>
    </location>
</feature>
<comment type="similarity">
    <text evidence="2">Belongs to the 2H phosphoesterase superfamily. ThpR family.</text>
</comment>
<comment type="catalytic activity">
    <reaction evidence="2">
        <text>a 3'-end 2',3'-cyclophospho-ribonucleotide-RNA + H2O = a 3'-end 2'-phospho-ribonucleotide-RNA + H(+)</text>
        <dbReference type="Rhea" id="RHEA:11828"/>
        <dbReference type="Rhea" id="RHEA-COMP:10464"/>
        <dbReference type="Rhea" id="RHEA-COMP:17353"/>
        <dbReference type="ChEBI" id="CHEBI:15377"/>
        <dbReference type="ChEBI" id="CHEBI:15378"/>
        <dbReference type="ChEBI" id="CHEBI:83064"/>
        <dbReference type="ChEBI" id="CHEBI:173113"/>
        <dbReference type="EC" id="3.1.4.58"/>
    </reaction>
</comment>
<dbReference type="Gene3D" id="3.90.1140.10">
    <property type="entry name" value="Cyclic phosphodiesterase"/>
    <property type="match status" value="1"/>
</dbReference>
<dbReference type="OrthoDB" id="9793819at2"/>
<feature type="domain" description="Phosphoesterase HXTX" evidence="3">
    <location>
        <begin position="9"/>
        <end position="94"/>
    </location>
</feature>
<dbReference type="GO" id="GO:0004113">
    <property type="term" value="F:2',3'-cyclic-nucleotide 3'-phosphodiesterase activity"/>
    <property type="evidence" value="ECO:0007669"/>
    <property type="project" value="InterPro"/>
</dbReference>
<dbReference type="RefSeq" id="WP_025228823.1">
    <property type="nucleotide sequence ID" value="NZ_CP007139.1"/>
</dbReference>
<keyword evidence="1 2" id="KW-0378">Hydrolase</keyword>
<dbReference type="eggNOG" id="COG1514">
    <property type="taxonomic scope" value="Bacteria"/>
</dbReference>
<evidence type="ECO:0000259" key="3">
    <source>
        <dbReference type="Pfam" id="PF02834"/>
    </source>
</evidence>
<dbReference type="AlphaFoldDB" id="A0A068NWV7"/>
<name>A0A068NWV7_FIMGI</name>
<feature type="short sequence motif" description="HXTX 1" evidence="2">
    <location>
        <begin position="43"/>
        <end position="46"/>
    </location>
</feature>
<dbReference type="PANTHER" id="PTHR35561:SF1">
    <property type="entry name" value="RNA 2',3'-CYCLIC PHOSPHODIESTERASE"/>
    <property type="match status" value="1"/>
</dbReference>
<dbReference type="HAMAP" id="MF_01940">
    <property type="entry name" value="RNA_CPDase"/>
    <property type="match status" value="1"/>
</dbReference>
<feature type="short sequence motif" description="HXTX 2" evidence="2">
    <location>
        <begin position="129"/>
        <end position="132"/>
    </location>
</feature>
<proteinExistence type="inferred from homology"/>
<evidence type="ECO:0000313" key="4">
    <source>
        <dbReference type="EMBL" id="AIE87265.1"/>
    </source>
</evidence>
<dbReference type="EMBL" id="CP007139">
    <property type="protein sequence ID" value="AIE87265.1"/>
    <property type="molecule type" value="Genomic_DNA"/>
</dbReference>
<dbReference type="EC" id="3.1.4.58" evidence="2"/>
<keyword evidence="4" id="KW-0436">Ligase</keyword>
<evidence type="ECO:0000256" key="1">
    <source>
        <dbReference type="ARBA" id="ARBA00022801"/>
    </source>
</evidence>
<evidence type="ECO:0000256" key="2">
    <source>
        <dbReference type="HAMAP-Rule" id="MF_01940"/>
    </source>
</evidence>
<dbReference type="Pfam" id="PF02834">
    <property type="entry name" value="LigT_PEase"/>
    <property type="match status" value="1"/>
</dbReference>
<dbReference type="GO" id="GO:0008664">
    <property type="term" value="F:RNA 2',3'-cyclic 3'-phosphodiesterase activity"/>
    <property type="evidence" value="ECO:0007669"/>
    <property type="project" value="UniProtKB-EC"/>
</dbReference>
<dbReference type="PANTHER" id="PTHR35561">
    <property type="entry name" value="RNA 2',3'-CYCLIC PHOSPHODIESTERASE"/>
    <property type="match status" value="1"/>
</dbReference>
<reference evidence="4 5" key="1">
    <citation type="journal article" date="2014" name="PLoS ONE">
        <title>The first complete genome sequence of the class fimbriimonadia in the phylum armatimonadetes.</title>
        <authorList>
            <person name="Hu Z.Y."/>
            <person name="Wang Y.Z."/>
            <person name="Im W.T."/>
            <person name="Wang S.Y."/>
            <person name="Zhao G.P."/>
            <person name="Zheng H.J."/>
            <person name="Quan Z.X."/>
        </authorList>
    </citation>
    <scope>NUCLEOTIDE SEQUENCE [LARGE SCALE GENOMIC DNA]</scope>
    <source>
        <strain evidence="4">Gsoil 348</strain>
    </source>
</reference>
<sequence length="191" mass="21002">MKRLFIGLELSEVVRDRVVALQDRLKDVATRQGVRFVRPEKIHLTVVFLGHLPEESVEAIDALCVPICAGSEPVRLVVKGLGAFPSLYRPRALWAGVDGDLPALKHLQAALEEALKTLLPLDEKPYVPHLTLARLSPGSKEVGRMATGLSTELGELAIADWDVAQVLLFESTPDGRYEVLKRWNLGNLPVA</sequence>
<dbReference type="SUPFAM" id="SSF55144">
    <property type="entry name" value="LigT-like"/>
    <property type="match status" value="1"/>
</dbReference>
<evidence type="ECO:0000313" key="5">
    <source>
        <dbReference type="Proteomes" id="UP000027982"/>
    </source>
</evidence>
<accession>A0A068NWV7</accession>
<organism evidence="4 5">
    <name type="scientific">Fimbriimonas ginsengisoli Gsoil 348</name>
    <dbReference type="NCBI Taxonomy" id="661478"/>
    <lineage>
        <taxon>Bacteria</taxon>
        <taxon>Bacillati</taxon>
        <taxon>Armatimonadota</taxon>
        <taxon>Fimbriimonadia</taxon>
        <taxon>Fimbriimonadales</taxon>
        <taxon>Fimbriimonadaceae</taxon>
        <taxon>Fimbriimonas</taxon>
    </lineage>
</organism>
<dbReference type="InterPro" id="IPR014051">
    <property type="entry name" value="Phosphoesterase_HXTX"/>
</dbReference>
<dbReference type="InterPro" id="IPR009097">
    <property type="entry name" value="Cyclic_Pdiesterase"/>
</dbReference>
<keyword evidence="5" id="KW-1185">Reference proteome</keyword>
<gene>
    <name evidence="4" type="ORF">OP10G_3897</name>
</gene>
<feature type="active site" description="Proton acceptor" evidence="2">
    <location>
        <position position="129"/>
    </location>
</feature>
<comment type="function">
    <text evidence="2">Hydrolyzes RNA 2',3'-cyclic phosphodiester to an RNA 2'-phosphomonoester.</text>
</comment>
<dbReference type="Proteomes" id="UP000027982">
    <property type="component" value="Chromosome"/>
</dbReference>
<dbReference type="KEGG" id="fgi:OP10G_3897"/>
<dbReference type="STRING" id="661478.OP10G_3897"/>